<comment type="caution">
    <text evidence="2">The sequence shown here is derived from an EMBL/GenBank/DDBJ whole genome shotgun (WGS) entry which is preliminary data.</text>
</comment>
<sequence length="59" mass="6216">MKSLIVLLVGFGVAVFGANANTMNSTGSTQLGPLVQCEMPNGEQKYIPVEMCRLQGGKS</sequence>
<protein>
    <recommendedName>
        <fullName evidence="4">DUF333 domain-containing protein</fullName>
    </recommendedName>
</protein>
<keyword evidence="3" id="KW-1185">Reference proteome</keyword>
<dbReference type="Proteomes" id="UP000037515">
    <property type="component" value="Unassembled WGS sequence"/>
</dbReference>
<evidence type="ECO:0000256" key="1">
    <source>
        <dbReference type="SAM" id="SignalP"/>
    </source>
</evidence>
<proteinExistence type="predicted"/>
<feature type="signal peptide" evidence="1">
    <location>
        <begin position="1"/>
        <end position="20"/>
    </location>
</feature>
<accession>A0A0M0HK65</accession>
<gene>
    <name evidence="2" type="ORF">AKJ17_16495</name>
</gene>
<name>A0A0M0HK65_VIBNE</name>
<dbReference type="AlphaFoldDB" id="A0A0M0HK65"/>
<dbReference type="PATRIC" id="fig|693.5.peg.3358"/>
<evidence type="ECO:0000313" key="2">
    <source>
        <dbReference type="EMBL" id="KOO02197.1"/>
    </source>
</evidence>
<dbReference type="EMBL" id="LHPJ01000019">
    <property type="protein sequence ID" value="KOO02197.1"/>
    <property type="molecule type" value="Genomic_DNA"/>
</dbReference>
<evidence type="ECO:0008006" key="4">
    <source>
        <dbReference type="Google" id="ProtNLM"/>
    </source>
</evidence>
<dbReference type="OrthoDB" id="5918866at2"/>
<organism evidence="2 3">
    <name type="scientific">Vibrio nereis</name>
    <dbReference type="NCBI Taxonomy" id="693"/>
    <lineage>
        <taxon>Bacteria</taxon>
        <taxon>Pseudomonadati</taxon>
        <taxon>Pseudomonadota</taxon>
        <taxon>Gammaproteobacteria</taxon>
        <taxon>Vibrionales</taxon>
        <taxon>Vibrionaceae</taxon>
        <taxon>Vibrio</taxon>
    </lineage>
</organism>
<evidence type="ECO:0000313" key="3">
    <source>
        <dbReference type="Proteomes" id="UP000037515"/>
    </source>
</evidence>
<keyword evidence="1" id="KW-0732">Signal</keyword>
<reference evidence="3" key="1">
    <citation type="submission" date="2015-08" db="EMBL/GenBank/DDBJ databases">
        <title>Vibrio galatheae sp. nov., a novel member of the Vibrionaceae family isolated from the Solomon Islands.</title>
        <authorList>
            <person name="Giubergia S."/>
            <person name="Machado H."/>
            <person name="Mateiu R.V."/>
            <person name="Gram L."/>
        </authorList>
    </citation>
    <scope>NUCLEOTIDE SEQUENCE [LARGE SCALE GENOMIC DNA]</scope>
    <source>
        <strain evidence="3">DSM 19584</strain>
    </source>
</reference>
<feature type="chain" id="PRO_5005599976" description="DUF333 domain-containing protein" evidence="1">
    <location>
        <begin position="21"/>
        <end position="59"/>
    </location>
</feature>
<dbReference type="RefSeq" id="WP_053396917.1">
    <property type="nucleotide sequence ID" value="NZ_CANLZT010000020.1"/>
</dbReference>